<accession>A0A3S0XGW6</accession>
<sequence length="67" mass="7658">MSAPVDSIQEPFAPLSQDLSEAEVLKMKNTELQRQLIQVQRAYLQLQNQMAVLQMEKLDVLEKTLGE</sequence>
<organism evidence="2 3">
    <name type="scientific">Variovorax guangxiensis</name>
    <dbReference type="NCBI Taxonomy" id="1775474"/>
    <lineage>
        <taxon>Bacteria</taxon>
        <taxon>Pseudomonadati</taxon>
        <taxon>Pseudomonadota</taxon>
        <taxon>Betaproteobacteria</taxon>
        <taxon>Burkholderiales</taxon>
        <taxon>Comamonadaceae</taxon>
        <taxon>Variovorax</taxon>
    </lineage>
</organism>
<evidence type="ECO:0000256" key="1">
    <source>
        <dbReference type="SAM" id="Coils"/>
    </source>
</evidence>
<reference evidence="2 3" key="1">
    <citation type="submission" date="2018-12" db="EMBL/GenBank/DDBJ databases">
        <title>The genome sequences of Variovorax guangxiensis DSM 27352.</title>
        <authorList>
            <person name="Gao J."/>
            <person name="Sun J."/>
        </authorList>
    </citation>
    <scope>NUCLEOTIDE SEQUENCE [LARGE SCALE GENOMIC DNA]</scope>
    <source>
        <strain evidence="2 3">DSM 27352</strain>
    </source>
</reference>
<protein>
    <submittedName>
        <fullName evidence="2">Uncharacterized protein</fullName>
    </submittedName>
</protein>
<comment type="caution">
    <text evidence="2">The sequence shown here is derived from an EMBL/GenBank/DDBJ whole genome shotgun (WGS) entry which is preliminary data.</text>
</comment>
<gene>
    <name evidence="2" type="ORF">EJP67_18645</name>
</gene>
<evidence type="ECO:0000313" key="3">
    <source>
        <dbReference type="Proteomes" id="UP000281118"/>
    </source>
</evidence>
<name>A0A3S0XGW6_9BURK</name>
<dbReference type="RefSeq" id="WP_126023194.1">
    <property type="nucleotide sequence ID" value="NZ_RXFT01000007.1"/>
</dbReference>
<feature type="coiled-coil region" evidence="1">
    <location>
        <begin position="22"/>
        <end position="56"/>
    </location>
</feature>
<keyword evidence="1" id="KW-0175">Coiled coil</keyword>
<dbReference type="EMBL" id="RXFT01000007">
    <property type="protein sequence ID" value="RUR69080.1"/>
    <property type="molecule type" value="Genomic_DNA"/>
</dbReference>
<dbReference type="AlphaFoldDB" id="A0A3S0XGW6"/>
<proteinExistence type="predicted"/>
<dbReference type="Proteomes" id="UP000281118">
    <property type="component" value="Unassembled WGS sequence"/>
</dbReference>
<evidence type="ECO:0000313" key="2">
    <source>
        <dbReference type="EMBL" id="RUR69080.1"/>
    </source>
</evidence>